<dbReference type="EMBL" id="FOBW01000001">
    <property type="protein sequence ID" value="SEM16532.1"/>
    <property type="molecule type" value="Genomic_DNA"/>
</dbReference>
<dbReference type="RefSeq" id="WP_090740413.1">
    <property type="nucleotide sequence ID" value="NZ_FOBW01000001.1"/>
</dbReference>
<accession>A0A1H7W4M2</accession>
<name>A0A1H7W4M2_9BACI</name>
<protein>
    <recommendedName>
        <fullName evidence="3">rRNA methyltransferase</fullName>
    </recommendedName>
</protein>
<evidence type="ECO:0008006" key="3">
    <source>
        <dbReference type="Google" id="ProtNLM"/>
    </source>
</evidence>
<dbReference type="STRING" id="930146.SAMN05192533_101268"/>
<keyword evidence="2" id="KW-1185">Reference proteome</keyword>
<proteinExistence type="predicted"/>
<sequence length="123" mass="14358">MWIKGNGRLISITDESRVKFRTNISKSILDQLNKLAIENNTHVNYLIESGLVAVLSEGFISYNKELRPKDRVQYKTTYDKDLLENVKQFAKQHGLFINDVIEYSVKHINLENIKNSAYRNRVE</sequence>
<organism evidence="1 2">
    <name type="scientific">Mesobacillus persicus</name>
    <dbReference type="NCBI Taxonomy" id="930146"/>
    <lineage>
        <taxon>Bacteria</taxon>
        <taxon>Bacillati</taxon>
        <taxon>Bacillota</taxon>
        <taxon>Bacilli</taxon>
        <taxon>Bacillales</taxon>
        <taxon>Bacillaceae</taxon>
        <taxon>Mesobacillus</taxon>
    </lineage>
</organism>
<gene>
    <name evidence="1" type="ORF">SAMN05192533_101268</name>
</gene>
<reference evidence="2" key="1">
    <citation type="submission" date="2016-10" db="EMBL/GenBank/DDBJ databases">
        <authorList>
            <person name="Varghese N."/>
            <person name="Submissions S."/>
        </authorList>
    </citation>
    <scope>NUCLEOTIDE SEQUENCE [LARGE SCALE GENOMIC DNA]</scope>
    <source>
        <strain evidence="2">B48,IBRC-M 10115,DSM 25386,CECT 8001</strain>
    </source>
</reference>
<evidence type="ECO:0000313" key="1">
    <source>
        <dbReference type="EMBL" id="SEM16532.1"/>
    </source>
</evidence>
<dbReference type="Proteomes" id="UP000198553">
    <property type="component" value="Unassembled WGS sequence"/>
</dbReference>
<evidence type="ECO:0000313" key="2">
    <source>
        <dbReference type="Proteomes" id="UP000198553"/>
    </source>
</evidence>
<dbReference type="OrthoDB" id="2437085at2"/>
<dbReference type="AlphaFoldDB" id="A0A1H7W4M2"/>